<dbReference type="PANTHER" id="PTHR21225:SF12">
    <property type="entry name" value="PHOSPHO-2-DEHYDRO-3-DEOXYHEPTONATE ALDOLASE, TYROSINE-INHIBITED"/>
    <property type="match status" value="1"/>
</dbReference>
<dbReference type="Gene3D" id="3.20.20.70">
    <property type="entry name" value="Aldolase class I"/>
    <property type="match status" value="1"/>
</dbReference>
<evidence type="ECO:0000256" key="3">
    <source>
        <dbReference type="ARBA" id="ARBA00007985"/>
    </source>
</evidence>
<evidence type="ECO:0000259" key="12">
    <source>
        <dbReference type="Pfam" id="PF00793"/>
    </source>
</evidence>
<evidence type="ECO:0000256" key="10">
    <source>
        <dbReference type="ARBA" id="ARBA00032193"/>
    </source>
</evidence>
<evidence type="ECO:0000313" key="13">
    <source>
        <dbReference type="EMBL" id="KKL15498.1"/>
    </source>
</evidence>
<evidence type="ECO:0000256" key="6">
    <source>
        <dbReference type="ARBA" id="ARBA00022679"/>
    </source>
</evidence>
<comment type="pathway">
    <text evidence="2">Metabolic intermediate biosynthesis; chorismate biosynthesis; chorismate from D-erythrose 4-phosphate and phosphoenolpyruvate: step 1/7.</text>
</comment>
<keyword evidence="5" id="KW-0028">Amino-acid biosynthesis</keyword>
<dbReference type="EC" id="2.5.1.54" evidence="4"/>
<dbReference type="EMBL" id="LAZR01040044">
    <property type="protein sequence ID" value="KKL15498.1"/>
    <property type="molecule type" value="Genomic_DNA"/>
</dbReference>
<reference evidence="13" key="1">
    <citation type="journal article" date="2015" name="Nature">
        <title>Complex archaea that bridge the gap between prokaryotes and eukaryotes.</title>
        <authorList>
            <person name="Spang A."/>
            <person name="Saw J.H."/>
            <person name="Jorgensen S.L."/>
            <person name="Zaremba-Niedzwiedzka K."/>
            <person name="Martijn J."/>
            <person name="Lind A.E."/>
            <person name="van Eijk R."/>
            <person name="Schleper C."/>
            <person name="Guy L."/>
            <person name="Ettema T.J."/>
        </authorList>
    </citation>
    <scope>NUCLEOTIDE SEQUENCE</scope>
</reference>
<comment type="caution">
    <text evidence="13">The sequence shown here is derived from an EMBL/GenBank/DDBJ whole genome shotgun (WGS) entry which is preliminary data.</text>
</comment>
<evidence type="ECO:0000256" key="4">
    <source>
        <dbReference type="ARBA" id="ARBA00012694"/>
    </source>
</evidence>
<evidence type="ECO:0000256" key="11">
    <source>
        <dbReference type="ARBA" id="ARBA00047508"/>
    </source>
</evidence>
<dbReference type="GO" id="GO:0005737">
    <property type="term" value="C:cytoplasm"/>
    <property type="evidence" value="ECO:0007669"/>
    <property type="project" value="TreeGrafter"/>
</dbReference>
<dbReference type="GO" id="GO:0008652">
    <property type="term" value="P:amino acid biosynthetic process"/>
    <property type="evidence" value="ECO:0007669"/>
    <property type="project" value="UniProtKB-KW"/>
</dbReference>
<evidence type="ECO:0000256" key="9">
    <source>
        <dbReference type="ARBA" id="ARBA00031349"/>
    </source>
</evidence>
<dbReference type="Pfam" id="PF00793">
    <property type="entry name" value="DAHP_synth_1"/>
    <property type="match status" value="1"/>
</dbReference>
<sequence length="213" mass="24225">EIVDPNVFNYFNDLITWGFIGARTSSSPLHRHFASSMKIPVGFKNTLDGDVKIAINAAITSKNKQSFISIDDDGRICQKSSSGNEFSHIVLRGSKTSINYDEKSLINTSELMKEKKQNFPIIIDCAHGNSRYIYQNQIKAFEYILGLIEKEIFPIIGVMLESNLKEGKQNLNPLNLRFGKSITDPCIDFEKTKDLIFKADEKLSKLYFHQNHL</sequence>
<organism evidence="13">
    <name type="scientific">marine sediment metagenome</name>
    <dbReference type="NCBI Taxonomy" id="412755"/>
    <lineage>
        <taxon>unclassified sequences</taxon>
        <taxon>metagenomes</taxon>
        <taxon>ecological metagenomes</taxon>
    </lineage>
</organism>
<proteinExistence type="inferred from homology"/>
<dbReference type="GO" id="GO:0003849">
    <property type="term" value="F:3-deoxy-7-phosphoheptulonate synthase activity"/>
    <property type="evidence" value="ECO:0007669"/>
    <property type="project" value="UniProtKB-EC"/>
</dbReference>
<accession>A0A0F9DUD1</accession>
<dbReference type="InterPro" id="IPR006219">
    <property type="entry name" value="DAHP_synth_1"/>
</dbReference>
<dbReference type="InterPro" id="IPR006218">
    <property type="entry name" value="DAHP1/KDSA"/>
</dbReference>
<gene>
    <name evidence="13" type="ORF">LCGC14_2504980</name>
</gene>
<feature type="non-terminal residue" evidence="13">
    <location>
        <position position="1"/>
    </location>
</feature>
<dbReference type="PANTHER" id="PTHR21225">
    <property type="entry name" value="PHOSPHO-2-DEHYDRO-3-DEOXYHEPTONATE ALDOLASE DAHP SYNTHETASE"/>
    <property type="match status" value="1"/>
</dbReference>
<dbReference type="AlphaFoldDB" id="A0A0F9DUD1"/>
<protein>
    <recommendedName>
        <fullName evidence="4">3-deoxy-7-phosphoheptulonate synthase</fullName>
        <ecNumber evidence="4">2.5.1.54</ecNumber>
    </recommendedName>
    <alternativeName>
        <fullName evidence="10">3-deoxy-D-arabino-heptulosonate 7-phosphate synthase</fullName>
    </alternativeName>
    <alternativeName>
        <fullName evidence="9">DAHP synthase</fullName>
    </alternativeName>
    <alternativeName>
        <fullName evidence="8">Phospho-2-keto-3-deoxyheptonate aldolase</fullName>
    </alternativeName>
</protein>
<evidence type="ECO:0000256" key="5">
    <source>
        <dbReference type="ARBA" id="ARBA00022605"/>
    </source>
</evidence>
<comment type="function">
    <text evidence="1">Stereospecific condensation of phosphoenolpyruvate (PEP) and D-erythrose-4-phosphate (E4P) giving rise to 3-deoxy-D-arabino-heptulosonate-7-phosphate (DAHP).</text>
</comment>
<dbReference type="InterPro" id="IPR013785">
    <property type="entry name" value="Aldolase_TIM"/>
</dbReference>
<evidence type="ECO:0000256" key="1">
    <source>
        <dbReference type="ARBA" id="ARBA00003726"/>
    </source>
</evidence>
<dbReference type="SUPFAM" id="SSF51569">
    <property type="entry name" value="Aldolase"/>
    <property type="match status" value="1"/>
</dbReference>
<name>A0A0F9DUD1_9ZZZZ</name>
<evidence type="ECO:0000256" key="7">
    <source>
        <dbReference type="ARBA" id="ARBA00023141"/>
    </source>
</evidence>
<dbReference type="NCBIfam" id="TIGR00034">
    <property type="entry name" value="aroFGH"/>
    <property type="match status" value="1"/>
</dbReference>
<evidence type="ECO:0000256" key="8">
    <source>
        <dbReference type="ARBA" id="ARBA00031111"/>
    </source>
</evidence>
<feature type="domain" description="DAHP synthetase I/KDSA" evidence="12">
    <location>
        <begin position="1"/>
        <end position="194"/>
    </location>
</feature>
<comment type="catalytic activity">
    <reaction evidence="11">
        <text>D-erythrose 4-phosphate + phosphoenolpyruvate + H2O = 7-phospho-2-dehydro-3-deoxy-D-arabino-heptonate + phosphate</text>
        <dbReference type="Rhea" id="RHEA:14717"/>
        <dbReference type="ChEBI" id="CHEBI:15377"/>
        <dbReference type="ChEBI" id="CHEBI:16897"/>
        <dbReference type="ChEBI" id="CHEBI:43474"/>
        <dbReference type="ChEBI" id="CHEBI:58394"/>
        <dbReference type="ChEBI" id="CHEBI:58702"/>
        <dbReference type="EC" id="2.5.1.54"/>
    </reaction>
</comment>
<evidence type="ECO:0000256" key="2">
    <source>
        <dbReference type="ARBA" id="ARBA00004688"/>
    </source>
</evidence>
<dbReference type="GO" id="GO:0009073">
    <property type="term" value="P:aromatic amino acid family biosynthetic process"/>
    <property type="evidence" value="ECO:0007669"/>
    <property type="project" value="UniProtKB-KW"/>
</dbReference>
<keyword evidence="7" id="KW-0057">Aromatic amino acid biosynthesis</keyword>
<comment type="similarity">
    <text evidence="3">Belongs to the class-I DAHP synthase family.</text>
</comment>
<keyword evidence="6" id="KW-0808">Transferase</keyword>